<dbReference type="Pfam" id="PF02449">
    <property type="entry name" value="Glyco_hydro_42"/>
    <property type="match status" value="1"/>
</dbReference>
<evidence type="ECO:0000256" key="3">
    <source>
        <dbReference type="ARBA" id="ARBA00022833"/>
    </source>
</evidence>
<sequence>MHQSSHYHSAIAMRKLLISCLLFFGGFISIHSQVYTGAAYYPEHTDKEQVEKDAHLMEEAHFNIARMGDFAWHSMEPKDGVFTLEWLDHAIRTLSQRGIQSLLCTPTAAIPKWMHDAHPDIMIMGADGQRKPYGRRRHACLNNEDYRQYCTRITRTLAERYKDNKSVIGFQIDNELATEEPYCYCPECLKKFQLWLKKKYQTIETLNKA</sequence>
<evidence type="ECO:0000256" key="1">
    <source>
        <dbReference type="ARBA" id="ARBA00022723"/>
    </source>
</evidence>
<dbReference type="Gene3D" id="3.20.20.80">
    <property type="entry name" value="Glycosidases"/>
    <property type="match status" value="1"/>
</dbReference>
<evidence type="ECO:0000256" key="4">
    <source>
        <dbReference type="ARBA" id="ARBA00023295"/>
    </source>
</evidence>
<dbReference type="GO" id="GO:0046872">
    <property type="term" value="F:metal ion binding"/>
    <property type="evidence" value="ECO:0007669"/>
    <property type="project" value="UniProtKB-KW"/>
</dbReference>
<dbReference type="SUPFAM" id="SSF51445">
    <property type="entry name" value="(Trans)glycosidases"/>
    <property type="match status" value="1"/>
</dbReference>
<gene>
    <name evidence="7" type="ORF">DWZ32_18815</name>
    <name evidence="6" type="ORF">DWZ95_18205</name>
</gene>
<evidence type="ECO:0000313" key="7">
    <source>
        <dbReference type="EMBL" id="RHN04043.1"/>
    </source>
</evidence>
<dbReference type="PANTHER" id="PTHR36447">
    <property type="entry name" value="BETA-GALACTOSIDASE GANA"/>
    <property type="match status" value="1"/>
</dbReference>
<dbReference type="GO" id="GO:0004565">
    <property type="term" value="F:beta-galactosidase activity"/>
    <property type="evidence" value="ECO:0007669"/>
    <property type="project" value="InterPro"/>
</dbReference>
<proteinExistence type="predicted"/>
<name>A0A3E4KYP2_9BACE</name>
<keyword evidence="2" id="KW-0378">Hydrolase</keyword>
<dbReference type="PANTHER" id="PTHR36447:SF2">
    <property type="entry name" value="BETA-GALACTOSIDASE YESZ"/>
    <property type="match status" value="1"/>
</dbReference>
<reference evidence="8 9" key="1">
    <citation type="submission" date="2018-08" db="EMBL/GenBank/DDBJ databases">
        <title>A genome reference for cultivated species of the human gut microbiota.</title>
        <authorList>
            <person name="Zou Y."/>
            <person name="Xue W."/>
            <person name="Luo G."/>
        </authorList>
    </citation>
    <scope>NUCLEOTIDE SEQUENCE [LARGE SCALE GENOMIC DNA]</scope>
    <source>
        <strain evidence="7 9">AF31-23</strain>
        <strain evidence="6 8">AF36-16BH</strain>
    </source>
</reference>
<evidence type="ECO:0000259" key="5">
    <source>
        <dbReference type="Pfam" id="PF02449"/>
    </source>
</evidence>
<organism evidence="7 9">
    <name type="scientific">Bacteroides intestinalis</name>
    <dbReference type="NCBI Taxonomy" id="329854"/>
    <lineage>
        <taxon>Bacteria</taxon>
        <taxon>Pseudomonadati</taxon>
        <taxon>Bacteroidota</taxon>
        <taxon>Bacteroidia</taxon>
        <taxon>Bacteroidales</taxon>
        <taxon>Bacteroidaceae</taxon>
        <taxon>Bacteroides</taxon>
    </lineage>
</organism>
<comment type="caution">
    <text evidence="7">The sequence shown here is derived from an EMBL/GenBank/DDBJ whole genome shotgun (WGS) entry which is preliminary data.</text>
</comment>
<dbReference type="EMBL" id="QRQM01000025">
    <property type="protein sequence ID" value="RHN04043.1"/>
    <property type="molecule type" value="Genomic_DNA"/>
</dbReference>
<dbReference type="Proteomes" id="UP000285013">
    <property type="component" value="Unassembled WGS sequence"/>
</dbReference>
<dbReference type="EMBL" id="QRPE01000026">
    <property type="protein sequence ID" value="RHL88963.1"/>
    <property type="molecule type" value="Genomic_DNA"/>
</dbReference>
<dbReference type="Proteomes" id="UP000286003">
    <property type="component" value="Unassembled WGS sequence"/>
</dbReference>
<evidence type="ECO:0000313" key="9">
    <source>
        <dbReference type="Proteomes" id="UP000286003"/>
    </source>
</evidence>
<keyword evidence="1" id="KW-0479">Metal-binding</keyword>
<dbReference type="InterPro" id="IPR003476">
    <property type="entry name" value="Glyco_hydro_42"/>
</dbReference>
<dbReference type="GO" id="GO:0005975">
    <property type="term" value="P:carbohydrate metabolic process"/>
    <property type="evidence" value="ECO:0007669"/>
    <property type="project" value="InterPro"/>
</dbReference>
<dbReference type="GO" id="GO:0009341">
    <property type="term" value="C:beta-galactosidase complex"/>
    <property type="evidence" value="ECO:0007669"/>
    <property type="project" value="InterPro"/>
</dbReference>
<dbReference type="InterPro" id="IPR013529">
    <property type="entry name" value="Glyco_hydro_42_N"/>
</dbReference>
<protein>
    <recommendedName>
        <fullName evidence="5">Glycoside hydrolase family 42 N-terminal domain-containing protein</fullName>
    </recommendedName>
</protein>
<keyword evidence="3" id="KW-0862">Zinc</keyword>
<dbReference type="InterPro" id="IPR017853">
    <property type="entry name" value="GH"/>
</dbReference>
<evidence type="ECO:0000313" key="6">
    <source>
        <dbReference type="EMBL" id="RHL88963.1"/>
    </source>
</evidence>
<evidence type="ECO:0000313" key="8">
    <source>
        <dbReference type="Proteomes" id="UP000285013"/>
    </source>
</evidence>
<keyword evidence="4" id="KW-0326">Glycosidase</keyword>
<accession>A0A3E4KYP2</accession>
<evidence type="ECO:0000256" key="2">
    <source>
        <dbReference type="ARBA" id="ARBA00022801"/>
    </source>
</evidence>
<dbReference type="AlphaFoldDB" id="A0A3E4KYP2"/>
<feature type="domain" description="Glycoside hydrolase family 42 N-terminal" evidence="5">
    <location>
        <begin position="40"/>
        <end position="209"/>
    </location>
</feature>